<feature type="domain" description="Mechanosensitive ion channel MscS C-terminal" evidence="10">
    <location>
        <begin position="258"/>
        <end position="342"/>
    </location>
</feature>
<feature type="compositionally biased region" description="Polar residues" evidence="7">
    <location>
        <begin position="381"/>
        <end position="390"/>
    </location>
</feature>
<comment type="caution">
    <text evidence="11">The sequence shown here is derived from an EMBL/GenBank/DDBJ whole genome shotgun (WGS) entry which is preliminary data.</text>
</comment>
<evidence type="ECO:0000313" key="12">
    <source>
        <dbReference type="Proteomes" id="UP001596383"/>
    </source>
</evidence>
<evidence type="ECO:0000256" key="2">
    <source>
        <dbReference type="ARBA" id="ARBA00008017"/>
    </source>
</evidence>
<dbReference type="Pfam" id="PF21082">
    <property type="entry name" value="MS_channel_3rd"/>
    <property type="match status" value="1"/>
</dbReference>
<feature type="transmembrane region" description="Helical" evidence="8">
    <location>
        <begin position="98"/>
        <end position="122"/>
    </location>
</feature>
<dbReference type="SUPFAM" id="SSF50182">
    <property type="entry name" value="Sm-like ribonucleoproteins"/>
    <property type="match status" value="1"/>
</dbReference>
<evidence type="ECO:0000256" key="4">
    <source>
        <dbReference type="ARBA" id="ARBA00022692"/>
    </source>
</evidence>
<dbReference type="PANTHER" id="PTHR30221">
    <property type="entry name" value="SMALL-CONDUCTANCE MECHANOSENSITIVE CHANNEL"/>
    <property type="match status" value="1"/>
</dbReference>
<dbReference type="InterPro" id="IPR023408">
    <property type="entry name" value="MscS_beta-dom_sf"/>
</dbReference>
<dbReference type="GO" id="GO:0005886">
    <property type="term" value="C:plasma membrane"/>
    <property type="evidence" value="ECO:0007669"/>
    <property type="project" value="UniProtKB-SubCell"/>
</dbReference>
<dbReference type="InterPro" id="IPR006686">
    <property type="entry name" value="MscS_channel_CS"/>
</dbReference>
<feature type="transmembrane region" description="Helical" evidence="8">
    <location>
        <begin position="20"/>
        <end position="39"/>
    </location>
</feature>
<protein>
    <submittedName>
        <fullName evidence="11">Mechanosensitive ion channel family protein</fullName>
    </submittedName>
</protein>
<dbReference type="Proteomes" id="UP001596383">
    <property type="component" value="Unassembled WGS sequence"/>
</dbReference>
<accession>A0ABD5SIP8</accession>
<dbReference type="Pfam" id="PF00924">
    <property type="entry name" value="MS_channel_2nd"/>
    <property type="match status" value="1"/>
</dbReference>
<keyword evidence="12" id="KW-1185">Reference proteome</keyword>
<proteinExistence type="inferred from homology"/>
<dbReference type="SUPFAM" id="SSF82861">
    <property type="entry name" value="Mechanosensitive channel protein MscS (YggB), transmembrane region"/>
    <property type="match status" value="1"/>
</dbReference>
<gene>
    <name evidence="11" type="ORF">ACFQE6_07815</name>
</gene>
<dbReference type="RefSeq" id="WP_273737968.1">
    <property type="nucleotide sequence ID" value="NZ_JAQIVI010000110.1"/>
</dbReference>
<feature type="region of interest" description="Disordered" evidence="7">
    <location>
        <begin position="351"/>
        <end position="390"/>
    </location>
</feature>
<evidence type="ECO:0000256" key="8">
    <source>
        <dbReference type="SAM" id="Phobius"/>
    </source>
</evidence>
<dbReference type="Gene3D" id="2.30.30.60">
    <property type="match status" value="1"/>
</dbReference>
<dbReference type="Gene3D" id="3.30.70.100">
    <property type="match status" value="1"/>
</dbReference>
<dbReference type="InterPro" id="IPR011014">
    <property type="entry name" value="MscS_channel_TM-2"/>
</dbReference>
<name>A0ABD5SIP8_9EURY</name>
<dbReference type="PANTHER" id="PTHR30221:SF20">
    <property type="entry name" value="SMALL-CONDUCTANCE MECHANOSENSITIVE CHANNEL"/>
    <property type="match status" value="1"/>
</dbReference>
<dbReference type="InterPro" id="IPR045275">
    <property type="entry name" value="MscS_archaea/bacteria_type"/>
</dbReference>
<feature type="transmembrane region" description="Helical" evidence="8">
    <location>
        <begin position="167"/>
        <end position="198"/>
    </location>
</feature>
<dbReference type="InterPro" id="IPR010920">
    <property type="entry name" value="LSM_dom_sf"/>
</dbReference>
<evidence type="ECO:0000256" key="7">
    <source>
        <dbReference type="SAM" id="MobiDB-lite"/>
    </source>
</evidence>
<evidence type="ECO:0000259" key="10">
    <source>
        <dbReference type="Pfam" id="PF21082"/>
    </source>
</evidence>
<evidence type="ECO:0000256" key="6">
    <source>
        <dbReference type="ARBA" id="ARBA00023136"/>
    </source>
</evidence>
<dbReference type="EMBL" id="JBHSWV010000110">
    <property type="protein sequence ID" value="MFC6764918.1"/>
    <property type="molecule type" value="Genomic_DNA"/>
</dbReference>
<reference evidence="11 12" key="1">
    <citation type="journal article" date="2019" name="Int. J. Syst. Evol. Microbiol.">
        <title>The Global Catalogue of Microorganisms (GCM) 10K type strain sequencing project: providing services to taxonomists for standard genome sequencing and annotation.</title>
        <authorList>
            <consortium name="The Broad Institute Genomics Platform"/>
            <consortium name="The Broad Institute Genome Sequencing Center for Infectious Disease"/>
            <person name="Wu L."/>
            <person name="Ma J."/>
        </authorList>
    </citation>
    <scope>NUCLEOTIDE SEQUENCE [LARGE SCALE GENOMIC DNA]</scope>
    <source>
        <strain evidence="11 12">LMG 29247</strain>
    </source>
</reference>
<feature type="transmembrane region" description="Helical" evidence="8">
    <location>
        <begin position="143"/>
        <end position="161"/>
    </location>
</feature>
<dbReference type="PROSITE" id="PS01246">
    <property type="entry name" value="UPF0003"/>
    <property type="match status" value="1"/>
</dbReference>
<evidence type="ECO:0000313" key="11">
    <source>
        <dbReference type="EMBL" id="MFC6764918.1"/>
    </source>
</evidence>
<evidence type="ECO:0000256" key="5">
    <source>
        <dbReference type="ARBA" id="ARBA00022989"/>
    </source>
</evidence>
<keyword evidence="3" id="KW-1003">Cell membrane</keyword>
<dbReference type="Gene3D" id="1.10.287.1260">
    <property type="match status" value="1"/>
</dbReference>
<feature type="transmembrane region" description="Helical" evidence="8">
    <location>
        <begin position="60"/>
        <end position="78"/>
    </location>
</feature>
<organism evidence="11 12">
    <name type="scientific">Natrinema soli</name>
    <dbReference type="NCBI Taxonomy" id="1930624"/>
    <lineage>
        <taxon>Archaea</taxon>
        <taxon>Methanobacteriati</taxon>
        <taxon>Methanobacteriota</taxon>
        <taxon>Stenosarchaea group</taxon>
        <taxon>Halobacteria</taxon>
        <taxon>Halobacteriales</taxon>
        <taxon>Natrialbaceae</taxon>
        <taxon>Natrinema</taxon>
    </lineage>
</organism>
<sequence>MFELLMELDWLSEAIPTTELKLAVSLAAVGTVVAVLFSYRRLHAWLCKRARPLYADIISMSLLIVCCFASIAIMTGVWGRTDEIRQLYSNLELGSDAVARALFSFLLLVVTVIVTRFVARLIEEVFNSSTAVTAHQRKVTHRLSQVIIWSVSIVVILGIWIDNLGSLLVGAGFLGIVLGMAARQTLGTVLSGFVLMFARPFEIGDWIEVEDNEGIVTDISIVNTQLRSFDGEYIMIPNDVIASSMVTNRSKRGRLRLEIEVGVDYGTDVERAADLAKNAIDEIDEAIAAPSPQVVGKSFGDSAVVLGVRFWIDKPSARRHWKARTAAINAIKRAFEADDIKIPYPQRELSGRAETGGFRIADESESTPTVENATADDNAREQQMTTPEEN</sequence>
<dbReference type="AlphaFoldDB" id="A0ABD5SIP8"/>
<comment type="subcellular location">
    <subcellularLocation>
        <location evidence="1">Cell membrane</location>
        <topology evidence="1">Multi-pass membrane protein</topology>
    </subcellularLocation>
</comment>
<keyword evidence="5 8" id="KW-1133">Transmembrane helix</keyword>
<evidence type="ECO:0000256" key="1">
    <source>
        <dbReference type="ARBA" id="ARBA00004651"/>
    </source>
</evidence>
<dbReference type="InterPro" id="IPR006685">
    <property type="entry name" value="MscS_channel_2nd"/>
</dbReference>
<keyword evidence="6 8" id="KW-0472">Membrane</keyword>
<evidence type="ECO:0000259" key="9">
    <source>
        <dbReference type="Pfam" id="PF00924"/>
    </source>
</evidence>
<comment type="similarity">
    <text evidence="2">Belongs to the MscS (TC 1.A.23) family.</text>
</comment>
<evidence type="ECO:0000256" key="3">
    <source>
        <dbReference type="ARBA" id="ARBA00022475"/>
    </source>
</evidence>
<dbReference type="SUPFAM" id="SSF82689">
    <property type="entry name" value="Mechanosensitive channel protein MscS (YggB), C-terminal domain"/>
    <property type="match status" value="1"/>
</dbReference>
<dbReference type="InterPro" id="IPR011066">
    <property type="entry name" value="MscS_channel_C_sf"/>
</dbReference>
<feature type="domain" description="Mechanosensitive ion channel MscS" evidence="9">
    <location>
        <begin position="188"/>
        <end position="250"/>
    </location>
</feature>
<dbReference type="InterPro" id="IPR049278">
    <property type="entry name" value="MS_channel_C"/>
</dbReference>
<keyword evidence="4 8" id="KW-0812">Transmembrane</keyword>